<gene>
    <name evidence="2" type="ORF">RFM23_10700</name>
</gene>
<reference evidence="2 3" key="1">
    <citation type="submission" date="2023-08" db="EMBL/GenBank/DDBJ databases">
        <title>Implementing the SeqCode for naming new Mesorhizobium species isolated from Vachellia karroo root nodules.</title>
        <authorList>
            <person name="Van Lill M."/>
        </authorList>
    </citation>
    <scope>NUCLEOTIDE SEQUENCE [LARGE SCALE GENOMIC DNA]</scope>
    <source>
        <strain evidence="2 3">VK4B</strain>
    </source>
</reference>
<sequence length="47" mass="5391">MRHGFGAIRKEMRARKAMRALRQLDDHLLTDIGLARGEIAFAVREGR</sequence>
<organism evidence="2 3">
    <name type="scientific">Mesorhizobium abyssinicae</name>
    <dbReference type="NCBI Taxonomy" id="1209958"/>
    <lineage>
        <taxon>Bacteria</taxon>
        <taxon>Pseudomonadati</taxon>
        <taxon>Pseudomonadota</taxon>
        <taxon>Alphaproteobacteria</taxon>
        <taxon>Hyphomicrobiales</taxon>
        <taxon>Phyllobacteriaceae</taxon>
        <taxon>Mesorhizobium</taxon>
    </lineage>
</organism>
<proteinExistence type="predicted"/>
<dbReference type="InterPro" id="IPR009506">
    <property type="entry name" value="YjiS-like"/>
</dbReference>
<protein>
    <submittedName>
        <fullName evidence="2">DUF1127 domain-containing protein</fullName>
    </submittedName>
</protein>
<accession>A0ABU5ALD2</accession>
<evidence type="ECO:0000313" key="3">
    <source>
        <dbReference type="Proteomes" id="UP001276564"/>
    </source>
</evidence>
<evidence type="ECO:0000313" key="2">
    <source>
        <dbReference type="EMBL" id="MDX8538087.1"/>
    </source>
</evidence>
<dbReference type="EMBL" id="JAVIIP010000005">
    <property type="protein sequence ID" value="MDX8538087.1"/>
    <property type="molecule type" value="Genomic_DNA"/>
</dbReference>
<comment type="caution">
    <text evidence="2">The sequence shown here is derived from an EMBL/GenBank/DDBJ whole genome shotgun (WGS) entry which is preliminary data.</text>
</comment>
<dbReference type="Pfam" id="PF06568">
    <property type="entry name" value="YjiS-like"/>
    <property type="match status" value="1"/>
</dbReference>
<feature type="domain" description="YjiS-like" evidence="1">
    <location>
        <begin position="7"/>
        <end position="39"/>
    </location>
</feature>
<evidence type="ECO:0000259" key="1">
    <source>
        <dbReference type="Pfam" id="PF06568"/>
    </source>
</evidence>
<keyword evidence="3" id="KW-1185">Reference proteome</keyword>
<dbReference type="Proteomes" id="UP001276564">
    <property type="component" value="Unassembled WGS sequence"/>
</dbReference>
<name>A0ABU5ALD2_9HYPH</name>